<evidence type="ECO:0000313" key="3">
    <source>
        <dbReference type="Proteomes" id="UP000605986"/>
    </source>
</evidence>
<dbReference type="AlphaFoldDB" id="A0A8H4NVF5"/>
<proteinExistence type="predicted"/>
<protein>
    <submittedName>
        <fullName evidence="2">Uncharacterized protein</fullName>
    </submittedName>
</protein>
<dbReference type="Gene3D" id="1.20.5.990">
    <property type="entry name" value="Nemo cc2-lz domain - 1d5 darpin complex"/>
    <property type="match status" value="1"/>
</dbReference>
<keyword evidence="1" id="KW-0175">Coiled coil</keyword>
<dbReference type="EMBL" id="JAADJG010000302">
    <property type="protein sequence ID" value="KAF4449190.1"/>
    <property type="molecule type" value="Genomic_DNA"/>
</dbReference>
<accession>A0A8H4NVF5</accession>
<keyword evidence="3" id="KW-1185">Reference proteome</keyword>
<comment type="caution">
    <text evidence="2">The sequence shown here is derived from an EMBL/GenBank/DDBJ whole genome shotgun (WGS) entry which is preliminary data.</text>
</comment>
<name>A0A8H4NVF5_9HYPO</name>
<evidence type="ECO:0000256" key="1">
    <source>
        <dbReference type="SAM" id="Coils"/>
    </source>
</evidence>
<evidence type="ECO:0000313" key="2">
    <source>
        <dbReference type="EMBL" id="KAF4449190.1"/>
    </source>
</evidence>
<feature type="coiled-coil region" evidence="1">
    <location>
        <begin position="42"/>
        <end position="186"/>
    </location>
</feature>
<gene>
    <name evidence="2" type="ORF">F53441_7492</name>
</gene>
<sequence length="218" mass="25570">MIVEHPTPAKMRKFISKILRCKSEPLLMENPHQTPKLPDPARQRYLEARQRLRHAITSIEEEVDEQISDSEMLQLKQQLRAKTKVIDKLKKSLRRSKRQWKNPPLTYKVKVLEAEIAKERDENKRLQTTVDELQQKISALGKRNKALAAGWVAQLQKHDNTILQHWRQLNMQQQIHEKEMEEAERLRWNSLTPRSVLVTHMLSQRIKAATPGPSVAFT</sequence>
<dbReference type="Proteomes" id="UP000605986">
    <property type="component" value="Unassembled WGS sequence"/>
</dbReference>
<organism evidence="2 3">
    <name type="scientific">Fusarium austroafricanum</name>
    <dbReference type="NCBI Taxonomy" id="2364996"/>
    <lineage>
        <taxon>Eukaryota</taxon>
        <taxon>Fungi</taxon>
        <taxon>Dikarya</taxon>
        <taxon>Ascomycota</taxon>
        <taxon>Pezizomycotina</taxon>
        <taxon>Sordariomycetes</taxon>
        <taxon>Hypocreomycetidae</taxon>
        <taxon>Hypocreales</taxon>
        <taxon>Nectriaceae</taxon>
        <taxon>Fusarium</taxon>
        <taxon>Fusarium concolor species complex</taxon>
    </lineage>
</organism>
<reference evidence="2" key="1">
    <citation type="submission" date="2020-01" db="EMBL/GenBank/DDBJ databases">
        <title>Identification and distribution of gene clusters putatively required for synthesis of sphingolipid metabolism inhibitors in phylogenetically diverse species of the filamentous fungus Fusarium.</title>
        <authorList>
            <person name="Kim H.-S."/>
            <person name="Busman M."/>
            <person name="Brown D.W."/>
            <person name="Divon H."/>
            <person name="Uhlig S."/>
            <person name="Proctor R.H."/>
        </authorList>
    </citation>
    <scope>NUCLEOTIDE SEQUENCE</scope>
    <source>
        <strain evidence="2">NRRL 53441</strain>
    </source>
</reference>